<protein>
    <submittedName>
        <fullName evidence="1">Uncharacterized protein</fullName>
    </submittedName>
</protein>
<dbReference type="GO" id="GO:0032589">
    <property type="term" value="C:neuron projection membrane"/>
    <property type="evidence" value="ECO:0007669"/>
    <property type="project" value="TreeGrafter"/>
</dbReference>
<dbReference type="InterPro" id="IPR003599">
    <property type="entry name" value="Ig_sub"/>
</dbReference>
<dbReference type="SMART" id="SM00409">
    <property type="entry name" value="IG"/>
    <property type="match status" value="2"/>
</dbReference>
<reference evidence="1 2" key="1">
    <citation type="journal article" date="2018" name="Biotechnol. Adv.">
        <title>Improved genomic resources and new bioinformatic workflow for the carcinogenic parasite Clonorchis sinensis: Biotechnological implications.</title>
        <authorList>
            <person name="Wang D."/>
            <person name="Korhonen P.K."/>
            <person name="Gasser R.B."/>
            <person name="Young N.D."/>
        </authorList>
    </citation>
    <scope>NUCLEOTIDE SEQUENCE [LARGE SCALE GENOMIC DNA]</scope>
    <source>
        <strain evidence="1">Cs-k2</strain>
    </source>
</reference>
<dbReference type="EMBL" id="NIRI02000056">
    <property type="protein sequence ID" value="KAG5444624.1"/>
    <property type="molecule type" value="Genomic_DNA"/>
</dbReference>
<dbReference type="InterPro" id="IPR013783">
    <property type="entry name" value="Ig-like_fold"/>
</dbReference>
<reference evidence="1 2" key="2">
    <citation type="journal article" date="2021" name="Genomics">
        <title>High-quality reference genome for Clonorchis sinensis.</title>
        <authorList>
            <person name="Young N.D."/>
            <person name="Stroehlein A.J."/>
            <person name="Kinkar L."/>
            <person name="Wang T."/>
            <person name="Sohn W.M."/>
            <person name="Chang B.C.H."/>
            <person name="Kaur P."/>
            <person name="Weisz D."/>
            <person name="Dudchenko O."/>
            <person name="Aiden E.L."/>
            <person name="Korhonen P.K."/>
            <person name="Gasser R.B."/>
        </authorList>
    </citation>
    <scope>NUCLEOTIDE SEQUENCE [LARGE SCALE GENOMIC DNA]</scope>
    <source>
        <strain evidence="1">Cs-k2</strain>
    </source>
</reference>
<dbReference type="Gene3D" id="2.60.40.10">
    <property type="entry name" value="Immunoglobulins"/>
    <property type="match status" value="1"/>
</dbReference>
<organism evidence="1 2">
    <name type="scientific">Clonorchis sinensis</name>
    <name type="common">Chinese liver fluke</name>
    <dbReference type="NCBI Taxonomy" id="79923"/>
    <lineage>
        <taxon>Eukaryota</taxon>
        <taxon>Metazoa</taxon>
        <taxon>Spiralia</taxon>
        <taxon>Lophotrochozoa</taxon>
        <taxon>Platyhelminthes</taxon>
        <taxon>Trematoda</taxon>
        <taxon>Digenea</taxon>
        <taxon>Opisthorchiida</taxon>
        <taxon>Opisthorchiata</taxon>
        <taxon>Opisthorchiidae</taxon>
        <taxon>Clonorchis</taxon>
    </lineage>
</organism>
<dbReference type="PROSITE" id="PS50835">
    <property type="entry name" value="IG_LIKE"/>
    <property type="match status" value="1"/>
</dbReference>
<dbReference type="InterPro" id="IPR037448">
    <property type="entry name" value="Zig-8"/>
</dbReference>
<dbReference type="Pfam" id="PF07686">
    <property type="entry name" value="V-set"/>
    <property type="match status" value="1"/>
</dbReference>
<dbReference type="InterPro" id="IPR007110">
    <property type="entry name" value="Ig-like_dom"/>
</dbReference>
<dbReference type="FunCoup" id="A0A419PKY0">
    <property type="interactions" value="149"/>
</dbReference>
<dbReference type="PANTHER" id="PTHR23279:SF41">
    <property type="entry name" value="DEFECTIVE PROBOSCIS EXTENSION RESPONSE 4-RELATED"/>
    <property type="match status" value="1"/>
</dbReference>
<evidence type="ECO:0000313" key="2">
    <source>
        <dbReference type="Proteomes" id="UP000286415"/>
    </source>
</evidence>
<keyword evidence="2" id="KW-1185">Reference proteome</keyword>
<accession>A0A419PKY0</accession>
<sequence>MVRLIVWHVLHDKIYRVTIYLAILVLYVHTCLILFGRAISIRNIDLNMVVNRSTVILPMHGRNSSTMPDTRSSLKHLPRLANLNPTDSVNFDRDASANDCHFEDRYTGRGTSTTPCFMGTVKTRIAAEEGSLITLQCVIYNVNFSTIVISWWRDGHMRELTLGLETSDPRYSLPRLSYQDWSLQIARARMDDSGIYICQINLEQILEKFYYVTVKPAKPSLMNYQPVVEHEFVKDEAVQHKSNLRIRIEGRSEGIAGETLTLTCVTEMRGVSKSANLVWSHGSGTHRTYISPSSTTFDTALILRDPKSSQAYNGSHLKPAIQTATSRRVRITEKQYANHTIRSQLTFQPLLVEHAGLWKCVKIGHPLRTILEEAETMVYVRSKVLPALTRQVGWSDHSDKDSSRGCRFYPNIIVIIGARFALRMLFAT</sequence>
<dbReference type="GO" id="GO:0050808">
    <property type="term" value="P:synapse organization"/>
    <property type="evidence" value="ECO:0007669"/>
    <property type="project" value="TreeGrafter"/>
</dbReference>
<dbReference type="InParanoid" id="A0A419PKY0"/>
<dbReference type="InterPro" id="IPR036179">
    <property type="entry name" value="Ig-like_dom_sf"/>
</dbReference>
<dbReference type="OrthoDB" id="6252462at2759"/>
<dbReference type="InterPro" id="IPR013106">
    <property type="entry name" value="Ig_V-set"/>
</dbReference>
<dbReference type="SUPFAM" id="SSF48726">
    <property type="entry name" value="Immunoglobulin"/>
    <property type="match status" value="1"/>
</dbReference>
<proteinExistence type="predicted"/>
<dbReference type="AlphaFoldDB" id="A0A419PKY0"/>
<comment type="caution">
    <text evidence="1">The sequence shown here is derived from an EMBL/GenBank/DDBJ whole genome shotgun (WGS) entry which is preliminary data.</text>
</comment>
<dbReference type="Proteomes" id="UP000286415">
    <property type="component" value="Unassembled WGS sequence"/>
</dbReference>
<gene>
    <name evidence="1" type="ORF">CSKR_100728</name>
</gene>
<evidence type="ECO:0000313" key="1">
    <source>
        <dbReference type="EMBL" id="KAG5444624.1"/>
    </source>
</evidence>
<dbReference type="STRING" id="79923.A0A419PKY0"/>
<name>A0A419PKY0_CLOSI</name>
<dbReference type="PANTHER" id="PTHR23279">
    <property type="entry name" value="DEFECTIVE PROBOSCIS EXTENSION RESPONSE DPR -RELATED"/>
    <property type="match status" value="1"/>
</dbReference>